<dbReference type="AlphaFoldDB" id="A0A378N5U6"/>
<dbReference type="InterPro" id="IPR009078">
    <property type="entry name" value="Ferritin-like_SF"/>
</dbReference>
<keyword evidence="1" id="KW-0560">Oxidoreductase</keyword>
<reference evidence="1 2" key="1">
    <citation type="submission" date="2018-06" db="EMBL/GenBank/DDBJ databases">
        <authorList>
            <consortium name="Pathogen Informatics"/>
            <person name="Doyle S."/>
        </authorList>
    </citation>
    <scope>NUCLEOTIDE SEQUENCE [LARGE SCALE GENOMIC DNA]</scope>
    <source>
        <strain evidence="1 2">NCTC10638</strain>
    </source>
</reference>
<name>A0A378N5U6_MANHA</name>
<dbReference type="Proteomes" id="UP000254802">
    <property type="component" value="Unassembled WGS sequence"/>
</dbReference>
<gene>
    <name evidence="1" type="primary">nrdB_2</name>
    <name evidence="1" type="ORF">NCTC10638_02930</name>
</gene>
<dbReference type="GO" id="GO:0004748">
    <property type="term" value="F:ribonucleoside-diphosphate reductase activity, thioredoxin disulfide as acceptor"/>
    <property type="evidence" value="ECO:0007669"/>
    <property type="project" value="UniProtKB-EC"/>
</dbReference>
<accession>A0A378N5U6</accession>
<dbReference type="Gene3D" id="1.10.620.20">
    <property type="entry name" value="Ribonucleotide Reductase, subunit A"/>
    <property type="match status" value="1"/>
</dbReference>
<evidence type="ECO:0000313" key="1">
    <source>
        <dbReference type="EMBL" id="STY63760.1"/>
    </source>
</evidence>
<dbReference type="EC" id="1.17.4.1" evidence="1"/>
<dbReference type="EMBL" id="UGPN01000002">
    <property type="protein sequence ID" value="STY63760.1"/>
    <property type="molecule type" value="Genomic_DNA"/>
</dbReference>
<protein>
    <submittedName>
        <fullName evidence="1">Ribonucleoside-diphosphate reductase 1 subunit beta</fullName>
        <ecNumber evidence="1">1.17.4.1</ecNumber>
    </submittedName>
</protein>
<evidence type="ECO:0000313" key="2">
    <source>
        <dbReference type="Proteomes" id="UP000254802"/>
    </source>
</evidence>
<organism evidence="1 2">
    <name type="scientific">Mannheimia haemolytica</name>
    <name type="common">Pasteurella haemolytica</name>
    <dbReference type="NCBI Taxonomy" id="75985"/>
    <lineage>
        <taxon>Bacteria</taxon>
        <taxon>Pseudomonadati</taxon>
        <taxon>Pseudomonadota</taxon>
        <taxon>Gammaproteobacteria</taxon>
        <taxon>Pasteurellales</taxon>
        <taxon>Pasteurellaceae</taxon>
        <taxon>Mannheimia</taxon>
    </lineage>
</organism>
<sequence>MAYTTFSQHKNDQLKEPMFFGQNVNVARYDQQKYEIFEKLIEKQLSFFWRPEEVDVSQDRIDYAQLPEHEKAHFYQQFKIPNLVGFHSRA</sequence>
<dbReference type="SUPFAM" id="SSF47240">
    <property type="entry name" value="Ferritin-like"/>
    <property type="match status" value="1"/>
</dbReference>
<proteinExistence type="predicted"/>
<dbReference type="InterPro" id="IPR012348">
    <property type="entry name" value="RNR-like"/>
</dbReference>